<evidence type="ECO:0008006" key="4">
    <source>
        <dbReference type="Google" id="ProtNLM"/>
    </source>
</evidence>
<name>A0A7X0L2B2_9ACTN</name>
<keyword evidence="1" id="KW-1133">Transmembrane helix</keyword>
<dbReference type="EMBL" id="JACHMQ010000001">
    <property type="protein sequence ID" value="MBB6399453.1"/>
    <property type="molecule type" value="Genomic_DNA"/>
</dbReference>
<dbReference type="Proteomes" id="UP000546324">
    <property type="component" value="Unassembled WGS sequence"/>
</dbReference>
<reference evidence="2 3" key="1">
    <citation type="submission" date="2020-08" db="EMBL/GenBank/DDBJ databases">
        <title>Sequencing the genomes of 1000 actinobacteria strains.</title>
        <authorList>
            <person name="Klenk H.-P."/>
        </authorList>
    </citation>
    <scope>NUCLEOTIDE SEQUENCE [LARGE SCALE GENOMIC DNA]</scope>
    <source>
        <strain evidence="2 3">DSM 43675</strain>
    </source>
</reference>
<keyword evidence="1" id="KW-0812">Transmembrane</keyword>
<keyword evidence="1" id="KW-0472">Membrane</keyword>
<comment type="caution">
    <text evidence="2">The sequence shown here is derived from an EMBL/GenBank/DDBJ whole genome shotgun (WGS) entry which is preliminary data.</text>
</comment>
<evidence type="ECO:0000313" key="2">
    <source>
        <dbReference type="EMBL" id="MBB6399453.1"/>
    </source>
</evidence>
<evidence type="ECO:0000256" key="1">
    <source>
        <dbReference type="SAM" id="Phobius"/>
    </source>
</evidence>
<evidence type="ECO:0000313" key="3">
    <source>
        <dbReference type="Proteomes" id="UP000546324"/>
    </source>
</evidence>
<sequence>MEFTIIIDLLMLLILVYGIMKRRRLRRVGVRATGVVVRHIERRGEKDTYEVPVIAFFDETGKRFEFIPPASVFEPIAREITILYPSGEPHKAVVDNHNYREHDYWFAGILSAVILLLVIIWIFD</sequence>
<keyword evidence="3" id="KW-1185">Reference proteome</keyword>
<feature type="transmembrane region" description="Helical" evidence="1">
    <location>
        <begin position="104"/>
        <end position="123"/>
    </location>
</feature>
<dbReference type="AlphaFoldDB" id="A0A7X0L2B2"/>
<dbReference type="RefSeq" id="WP_185031351.1">
    <property type="nucleotide sequence ID" value="NZ_JACHMQ010000001.1"/>
</dbReference>
<gene>
    <name evidence="2" type="ORF">BKA00_006367</name>
</gene>
<feature type="transmembrane region" description="Helical" evidence="1">
    <location>
        <begin position="6"/>
        <end position="21"/>
    </location>
</feature>
<organism evidence="2 3">
    <name type="scientific">Actinomadura coerulea</name>
    <dbReference type="NCBI Taxonomy" id="46159"/>
    <lineage>
        <taxon>Bacteria</taxon>
        <taxon>Bacillati</taxon>
        <taxon>Actinomycetota</taxon>
        <taxon>Actinomycetes</taxon>
        <taxon>Streptosporangiales</taxon>
        <taxon>Thermomonosporaceae</taxon>
        <taxon>Actinomadura</taxon>
    </lineage>
</organism>
<proteinExistence type="predicted"/>
<protein>
    <recommendedName>
        <fullName evidence="4">DUF3592 domain-containing protein</fullName>
    </recommendedName>
</protein>
<accession>A0A7X0L2B2</accession>